<comment type="pathway">
    <text evidence="2">Polyol metabolism; glycerol degradation.</text>
</comment>
<keyword evidence="4" id="KW-0808">Transferase</keyword>
<dbReference type="GO" id="GO:0019563">
    <property type="term" value="P:glycerol catabolic process"/>
    <property type="evidence" value="ECO:0007669"/>
    <property type="project" value="TreeGrafter"/>
</dbReference>
<evidence type="ECO:0000256" key="8">
    <source>
        <dbReference type="ARBA" id="ARBA00055771"/>
    </source>
</evidence>
<evidence type="ECO:0000259" key="9">
    <source>
        <dbReference type="PROSITE" id="PS51480"/>
    </source>
</evidence>
<keyword evidence="11" id="KW-1185">Reference proteome</keyword>
<gene>
    <name evidence="10" type="ORF">BU202_03030</name>
</gene>
<dbReference type="SMART" id="SM01120">
    <property type="entry name" value="Dak2"/>
    <property type="match status" value="1"/>
</dbReference>
<organism evidence="10 11">
    <name type="scientific">Streptococcus cuniculi</name>
    <dbReference type="NCBI Taxonomy" id="1432788"/>
    <lineage>
        <taxon>Bacteria</taxon>
        <taxon>Bacillati</taxon>
        <taxon>Bacillota</taxon>
        <taxon>Bacilli</taxon>
        <taxon>Lactobacillales</taxon>
        <taxon>Streptococcaceae</taxon>
        <taxon>Streptococcus</taxon>
    </lineage>
</organism>
<dbReference type="EC" id="2.7.1.121" evidence="3"/>
<dbReference type="InterPro" id="IPR050861">
    <property type="entry name" value="Dihydroxyacetone_Kinase"/>
</dbReference>
<dbReference type="PANTHER" id="PTHR28629">
    <property type="entry name" value="TRIOKINASE/FMN CYCLASE"/>
    <property type="match status" value="1"/>
</dbReference>
<dbReference type="NCBIfam" id="TIGR02365">
    <property type="entry name" value="dha_L_ycgS"/>
    <property type="match status" value="1"/>
</dbReference>
<dbReference type="InterPro" id="IPR036117">
    <property type="entry name" value="DhaL_dom_sf"/>
</dbReference>
<dbReference type="Proteomes" id="UP000186890">
    <property type="component" value="Unassembled WGS sequence"/>
</dbReference>
<dbReference type="GO" id="GO:0005829">
    <property type="term" value="C:cytosol"/>
    <property type="evidence" value="ECO:0007669"/>
    <property type="project" value="TreeGrafter"/>
</dbReference>
<comment type="catalytic activity">
    <reaction evidence="1">
        <text>dihydroxyacetone + phosphoenolpyruvate = dihydroxyacetone phosphate + pyruvate</text>
        <dbReference type="Rhea" id="RHEA:18381"/>
        <dbReference type="ChEBI" id="CHEBI:15361"/>
        <dbReference type="ChEBI" id="CHEBI:16016"/>
        <dbReference type="ChEBI" id="CHEBI:57642"/>
        <dbReference type="ChEBI" id="CHEBI:58702"/>
        <dbReference type="EC" id="2.7.1.121"/>
    </reaction>
</comment>
<evidence type="ECO:0000256" key="5">
    <source>
        <dbReference type="ARBA" id="ARBA00022777"/>
    </source>
</evidence>
<evidence type="ECO:0000256" key="4">
    <source>
        <dbReference type="ARBA" id="ARBA00022679"/>
    </source>
</evidence>
<dbReference type="AlphaFoldDB" id="A0A1Q8E9Z2"/>
<dbReference type="Gene3D" id="1.25.40.340">
    <property type="match status" value="1"/>
</dbReference>
<dbReference type="EMBL" id="MSJM01000002">
    <property type="protein sequence ID" value="OLF48607.1"/>
    <property type="molecule type" value="Genomic_DNA"/>
</dbReference>
<accession>A0A1Q8E9Z2</accession>
<sequence>MIMTTFDIGYFKAVIEEMAAMIEVERDYLTSLDSSIGDGDHGINLSIGFRDVSKQLEQFDTAAENISTLFKKVGMSLLGKVGGASGPLYGSFFLKMGVAAQNKQAVSFAEFVEMYRAGVTAVQNRGKAELGDKTMIDAMLPAMDYLTQHQEADDVAAIMQEALVVMKQGAESTDNIVAKKGRALRLGERAIGHRDPGAESSWKLFECFVKKLG</sequence>
<name>A0A1Q8E9Z2_9STRE</name>
<comment type="subunit">
    <text evidence="7">Homodimer. The dihydroxyacetone kinase complex is composed of a homodimer of DhaM, a homodimer of DhaK and the subunit DhaL.</text>
</comment>
<dbReference type="SUPFAM" id="SSF101473">
    <property type="entry name" value="DhaL-like"/>
    <property type="match status" value="1"/>
</dbReference>
<evidence type="ECO:0000256" key="7">
    <source>
        <dbReference type="ARBA" id="ARBA00046577"/>
    </source>
</evidence>
<protein>
    <recommendedName>
        <fullName evidence="3">phosphoenolpyruvate--glycerone phosphotransferase</fullName>
        <ecNumber evidence="3">2.7.1.121</ecNumber>
    </recommendedName>
</protein>
<dbReference type="InterPro" id="IPR004007">
    <property type="entry name" value="DhaL_dom"/>
</dbReference>
<evidence type="ECO:0000256" key="3">
    <source>
        <dbReference type="ARBA" id="ARBA00012095"/>
    </source>
</evidence>
<evidence type="ECO:0000313" key="10">
    <source>
        <dbReference type="EMBL" id="OLF48607.1"/>
    </source>
</evidence>
<keyword evidence="6" id="KW-0319">Glycerol metabolism</keyword>
<dbReference type="FunFam" id="1.25.40.340:FF:000002">
    <property type="entry name" value="Dihydroxyacetone kinase, L subunit"/>
    <property type="match status" value="1"/>
</dbReference>
<evidence type="ECO:0000256" key="1">
    <source>
        <dbReference type="ARBA" id="ARBA00001113"/>
    </source>
</evidence>
<feature type="domain" description="DhaL" evidence="9">
    <location>
        <begin position="9"/>
        <end position="210"/>
    </location>
</feature>
<keyword evidence="5 10" id="KW-0418">Kinase</keyword>
<dbReference type="OrthoDB" id="9800291at2"/>
<dbReference type="RefSeq" id="WP_075104328.1">
    <property type="nucleotide sequence ID" value="NZ_MSJM01000002.1"/>
</dbReference>
<dbReference type="Pfam" id="PF02734">
    <property type="entry name" value="Dak2"/>
    <property type="match status" value="1"/>
</dbReference>
<proteinExistence type="predicted"/>
<dbReference type="PROSITE" id="PS51480">
    <property type="entry name" value="DHAL"/>
    <property type="match status" value="1"/>
</dbReference>
<dbReference type="GO" id="GO:0047324">
    <property type="term" value="F:phosphoenolpyruvate-glycerone phosphotransferase activity"/>
    <property type="evidence" value="ECO:0007669"/>
    <property type="project" value="UniProtKB-EC"/>
</dbReference>
<evidence type="ECO:0000256" key="6">
    <source>
        <dbReference type="ARBA" id="ARBA00022798"/>
    </source>
</evidence>
<reference evidence="11" key="1">
    <citation type="submission" date="2016-12" db="EMBL/GenBank/DDBJ databases">
        <authorList>
            <person name="Gulvik C.A."/>
        </authorList>
    </citation>
    <scope>NUCLEOTIDE SEQUENCE [LARGE SCALE GENOMIC DNA]</scope>
    <source>
        <strain evidence="11">NED12-00049-6B</strain>
    </source>
</reference>
<comment type="function">
    <text evidence="8">ADP-binding subunit of the dihydroxyacetone kinase, which is responsible for the phosphoenolpyruvate (PEP)-dependent phosphorylation of dihydroxyacetone. DhaL-ADP is converted to DhaL-ATP via a phosphoryl group transfer from DhaM and transmits it to dihydroxyacetone binds to DhaK.</text>
</comment>
<evidence type="ECO:0000256" key="2">
    <source>
        <dbReference type="ARBA" id="ARBA00004745"/>
    </source>
</evidence>
<dbReference type="GO" id="GO:0004371">
    <property type="term" value="F:glycerone kinase activity"/>
    <property type="evidence" value="ECO:0007669"/>
    <property type="project" value="InterPro"/>
</dbReference>
<comment type="caution">
    <text evidence="10">The sequence shown here is derived from an EMBL/GenBank/DDBJ whole genome shotgun (WGS) entry which is preliminary data.</text>
</comment>
<dbReference type="InterPro" id="IPR012737">
    <property type="entry name" value="DhaK_L_YcgS"/>
</dbReference>
<dbReference type="PANTHER" id="PTHR28629:SF4">
    <property type="entry name" value="TRIOKINASE_FMN CYCLASE"/>
    <property type="match status" value="1"/>
</dbReference>
<evidence type="ECO:0000313" key="11">
    <source>
        <dbReference type="Proteomes" id="UP000186890"/>
    </source>
</evidence>